<proteinExistence type="inferred from homology"/>
<evidence type="ECO:0000313" key="7">
    <source>
        <dbReference type="Proteomes" id="UP000318138"/>
    </source>
</evidence>
<dbReference type="NCBIfam" id="TIGR00696">
    <property type="entry name" value="wecG_tagA_cpsF"/>
    <property type="match status" value="1"/>
</dbReference>
<evidence type="ECO:0000256" key="2">
    <source>
        <dbReference type="ARBA" id="ARBA00022679"/>
    </source>
</evidence>
<dbReference type="InterPro" id="IPR034714">
    <property type="entry name" value="TagA_TarA"/>
</dbReference>
<organism evidence="6 7">
    <name type="scientific">Paenalkalicoccus suaedae</name>
    <dbReference type="NCBI Taxonomy" id="2592382"/>
    <lineage>
        <taxon>Bacteria</taxon>
        <taxon>Bacillati</taxon>
        <taxon>Bacillota</taxon>
        <taxon>Bacilli</taxon>
        <taxon>Bacillales</taxon>
        <taxon>Bacillaceae</taxon>
        <taxon>Paenalkalicoccus</taxon>
    </lineage>
</organism>
<dbReference type="EMBL" id="CP041372">
    <property type="protein sequence ID" value="QKS72384.1"/>
    <property type="molecule type" value="Genomic_DNA"/>
</dbReference>
<dbReference type="InterPro" id="IPR004629">
    <property type="entry name" value="WecG_TagA_CpsF"/>
</dbReference>
<dbReference type="EC" id="2.4.1.187" evidence="5"/>
<reference evidence="7" key="1">
    <citation type="submission" date="2019-07" db="EMBL/GenBank/DDBJ databases">
        <title>Bacillus alkalisoli sp. nov. isolated from saline soil.</title>
        <authorList>
            <person name="Sun J.-Q."/>
            <person name="Xu L."/>
        </authorList>
    </citation>
    <scope>NUCLEOTIDE SEQUENCE [LARGE SCALE GENOMIC DNA]</scope>
    <source>
        <strain evidence="7">M4U3P1</strain>
    </source>
</reference>
<evidence type="ECO:0000256" key="5">
    <source>
        <dbReference type="HAMAP-Rule" id="MF_02070"/>
    </source>
</evidence>
<comment type="pathway">
    <text evidence="5">Cell wall biogenesis; teichoic acid biosynthesis.</text>
</comment>
<protein>
    <recommendedName>
        <fullName evidence="5">N-acetylglucosaminyldiphosphoundecaprenol N-acetyl-beta-D-mannosaminyltransferase</fullName>
        <ecNumber evidence="5">2.4.1.187</ecNumber>
    </recommendedName>
    <alternativeName>
        <fullName evidence="5">N-acetylmannosaminyltransferase</fullName>
    </alternativeName>
    <alternativeName>
        <fullName evidence="5">UDP-N-acetylmannosamine transferase</fullName>
    </alternativeName>
    <alternativeName>
        <fullName evidence="5">UDP-N-acetylmannosamine:N-acetylglucosaminyl pyrophosphorylundecaprenol N-acetylmannosaminyltransferase</fullName>
    </alternativeName>
</protein>
<dbReference type="KEGG" id="psua:FLK61_37800"/>
<dbReference type="PANTHER" id="PTHR34136:SF1">
    <property type="entry name" value="UDP-N-ACETYL-D-MANNOSAMINURONIC ACID TRANSFERASE"/>
    <property type="match status" value="1"/>
</dbReference>
<evidence type="ECO:0000256" key="1">
    <source>
        <dbReference type="ARBA" id="ARBA00022676"/>
    </source>
</evidence>
<dbReference type="HAMAP" id="MF_02070">
    <property type="entry name" value="TagA_TarA"/>
    <property type="match status" value="1"/>
</dbReference>
<dbReference type="GO" id="GO:0019350">
    <property type="term" value="P:teichoic acid biosynthetic process"/>
    <property type="evidence" value="ECO:0007669"/>
    <property type="project" value="UniProtKB-UniRule"/>
</dbReference>
<dbReference type="AlphaFoldDB" id="A0A859FI71"/>
<comment type="similarity">
    <text evidence="5">Belongs to the glycosyltransferase 26 family. TagA/TarA subfamily.</text>
</comment>
<dbReference type="GO" id="GO:0071555">
    <property type="term" value="P:cell wall organization"/>
    <property type="evidence" value="ECO:0007669"/>
    <property type="project" value="UniProtKB-KW"/>
</dbReference>
<gene>
    <name evidence="6" type="ORF">FLK61_37800</name>
</gene>
<dbReference type="GO" id="GO:0047244">
    <property type="term" value="F:N-acetylglucosaminyldiphosphoundecaprenol N-acetyl-beta-D-mannosaminyltransferase activity"/>
    <property type="evidence" value="ECO:0007669"/>
    <property type="project" value="UniProtKB-UniRule"/>
</dbReference>
<dbReference type="RefSeq" id="WP_176010363.1">
    <property type="nucleotide sequence ID" value="NZ_CP041372.2"/>
</dbReference>
<keyword evidence="2 5" id="KW-0808">Transferase</keyword>
<dbReference type="CDD" id="cd06533">
    <property type="entry name" value="Glyco_transf_WecG_TagA"/>
    <property type="match status" value="1"/>
</dbReference>
<comment type="function">
    <text evidence="5">Catalyzes the conversion of GlcNAc-PP-undecaprenol into ManNAc-GlcNAc-PP-undecaprenol, the first committed lipid intermediate in the de novo synthesis of teichoic acid.</text>
</comment>
<dbReference type="UniPathway" id="UPA00632"/>
<accession>A0A859FI71</accession>
<keyword evidence="1 5" id="KW-0328">Glycosyltransferase</keyword>
<keyword evidence="3 5" id="KW-0777">Teichoic acid biosynthesis</keyword>
<dbReference type="PANTHER" id="PTHR34136">
    <property type="match status" value="1"/>
</dbReference>
<name>A0A859FI71_9BACI</name>
<dbReference type="Proteomes" id="UP000318138">
    <property type="component" value="Chromosome"/>
</dbReference>
<evidence type="ECO:0000256" key="3">
    <source>
        <dbReference type="ARBA" id="ARBA00022944"/>
    </source>
</evidence>
<sequence>MIKQFDRVNILGVPFVRTTLKEMSEQLVTHAELKEKAFVVTANPEIVLHAYENDDYKRSIDKATYVTADGIGVVKGAQLIGEKLPERVTGFDLFMRLLTMANEKGQSIYLLGASKEVLPKTIAQIETQFPHVKITGSHHGFFDWADDAIPNEIRETKPDYVFVALGLPRQENWIAQHMDQFDHGVFMGIGGSFDVLAGEVKRAPMFWQKIHLEWFYRLLKQPSRIGRMMALPRFGIKMLQERKKQR</sequence>
<evidence type="ECO:0000256" key="4">
    <source>
        <dbReference type="ARBA" id="ARBA00023316"/>
    </source>
</evidence>
<keyword evidence="7" id="KW-1185">Reference proteome</keyword>
<dbReference type="Pfam" id="PF03808">
    <property type="entry name" value="Glyco_tran_WecG"/>
    <property type="match status" value="1"/>
</dbReference>
<evidence type="ECO:0000313" key="6">
    <source>
        <dbReference type="EMBL" id="QKS72384.1"/>
    </source>
</evidence>
<comment type="catalytic activity">
    <reaction evidence="5">
        <text>UDP-N-acetyl-alpha-D-mannosamine + N-acetyl-alpha-D-glucosaminyl-di-trans,octa-cis-undecaprenyl diphosphate = N-acetyl-beta-D-mannosaminyl-(1-&gt;4)-N-acetyl-alpha-D-glucosaminyl di-trans,octa-cis-undecaprenyl diphosphate + UDP + H(+)</text>
        <dbReference type="Rhea" id="RHEA:16053"/>
        <dbReference type="ChEBI" id="CHEBI:15378"/>
        <dbReference type="ChEBI" id="CHEBI:58223"/>
        <dbReference type="ChEBI" id="CHEBI:62959"/>
        <dbReference type="ChEBI" id="CHEBI:68623"/>
        <dbReference type="ChEBI" id="CHEBI:132210"/>
        <dbReference type="EC" id="2.4.1.187"/>
    </reaction>
</comment>
<keyword evidence="4 5" id="KW-0961">Cell wall biogenesis/degradation</keyword>